<proteinExistence type="inferred from homology"/>
<dbReference type="PANTHER" id="PTHR33048">
    <property type="entry name" value="PTH11-LIKE INTEGRAL MEMBRANE PROTEIN (AFU_ORTHOLOGUE AFUA_5G11245)"/>
    <property type="match status" value="1"/>
</dbReference>
<keyword evidence="2 7" id="KW-0812">Transmembrane</keyword>
<gene>
    <name evidence="9" type="ORF">B0T11DRAFT_50689</name>
</gene>
<dbReference type="InterPro" id="IPR049326">
    <property type="entry name" value="Rhodopsin_dom_fungi"/>
</dbReference>
<keyword evidence="3 7" id="KW-1133">Transmembrane helix</keyword>
<accession>A0A8K0TPX7</accession>
<evidence type="ECO:0000256" key="4">
    <source>
        <dbReference type="ARBA" id="ARBA00023136"/>
    </source>
</evidence>
<evidence type="ECO:0000256" key="2">
    <source>
        <dbReference type="ARBA" id="ARBA00022692"/>
    </source>
</evidence>
<organism evidence="9 10">
    <name type="scientific">Plectosphaerella cucumerina</name>
    <dbReference type="NCBI Taxonomy" id="40658"/>
    <lineage>
        <taxon>Eukaryota</taxon>
        <taxon>Fungi</taxon>
        <taxon>Dikarya</taxon>
        <taxon>Ascomycota</taxon>
        <taxon>Pezizomycotina</taxon>
        <taxon>Sordariomycetes</taxon>
        <taxon>Hypocreomycetidae</taxon>
        <taxon>Glomerellales</taxon>
        <taxon>Plectosphaerellaceae</taxon>
        <taxon>Plectosphaerella</taxon>
    </lineage>
</organism>
<feature type="domain" description="Rhodopsin" evidence="8">
    <location>
        <begin position="2"/>
        <end position="180"/>
    </location>
</feature>
<protein>
    <recommendedName>
        <fullName evidence="8">Rhodopsin domain-containing protein</fullName>
    </recommendedName>
</protein>
<feature type="transmembrane region" description="Helical" evidence="7">
    <location>
        <begin position="38"/>
        <end position="57"/>
    </location>
</feature>
<evidence type="ECO:0000256" key="1">
    <source>
        <dbReference type="ARBA" id="ARBA00004141"/>
    </source>
</evidence>
<evidence type="ECO:0000313" key="9">
    <source>
        <dbReference type="EMBL" id="KAH7367147.1"/>
    </source>
</evidence>
<dbReference type="OrthoDB" id="3529975at2759"/>
<dbReference type="AlphaFoldDB" id="A0A8K0TPX7"/>
<reference evidence="9" key="1">
    <citation type="journal article" date="2021" name="Nat. Commun.">
        <title>Genetic determinants of endophytism in the Arabidopsis root mycobiome.</title>
        <authorList>
            <person name="Mesny F."/>
            <person name="Miyauchi S."/>
            <person name="Thiergart T."/>
            <person name="Pickel B."/>
            <person name="Atanasova L."/>
            <person name="Karlsson M."/>
            <person name="Huettel B."/>
            <person name="Barry K.W."/>
            <person name="Haridas S."/>
            <person name="Chen C."/>
            <person name="Bauer D."/>
            <person name="Andreopoulos W."/>
            <person name="Pangilinan J."/>
            <person name="LaButti K."/>
            <person name="Riley R."/>
            <person name="Lipzen A."/>
            <person name="Clum A."/>
            <person name="Drula E."/>
            <person name="Henrissat B."/>
            <person name="Kohler A."/>
            <person name="Grigoriev I.V."/>
            <person name="Martin F.M."/>
            <person name="Hacquard S."/>
        </authorList>
    </citation>
    <scope>NUCLEOTIDE SEQUENCE</scope>
    <source>
        <strain evidence="9">MPI-CAGE-AT-0016</strain>
    </source>
</reference>
<evidence type="ECO:0000313" key="10">
    <source>
        <dbReference type="Proteomes" id="UP000813385"/>
    </source>
</evidence>
<keyword evidence="10" id="KW-1185">Reference proteome</keyword>
<evidence type="ECO:0000256" key="3">
    <source>
        <dbReference type="ARBA" id="ARBA00022989"/>
    </source>
</evidence>
<keyword evidence="4 7" id="KW-0472">Membrane</keyword>
<dbReference type="GO" id="GO:0016020">
    <property type="term" value="C:membrane"/>
    <property type="evidence" value="ECO:0007669"/>
    <property type="project" value="UniProtKB-SubCell"/>
</dbReference>
<feature type="transmembrane region" description="Helical" evidence="7">
    <location>
        <begin position="6"/>
        <end position="26"/>
    </location>
</feature>
<dbReference type="Proteomes" id="UP000813385">
    <property type="component" value="Unassembled WGS sequence"/>
</dbReference>
<dbReference type="PANTHER" id="PTHR33048:SF161">
    <property type="entry name" value="INTEGRAL MEMBRANE PROTEIN"/>
    <property type="match status" value="1"/>
</dbReference>
<dbReference type="EMBL" id="JAGPXD010000002">
    <property type="protein sequence ID" value="KAH7367147.1"/>
    <property type="molecule type" value="Genomic_DNA"/>
</dbReference>
<name>A0A8K0TPX7_9PEZI</name>
<comment type="similarity">
    <text evidence="5">Belongs to the SAT4 family.</text>
</comment>
<evidence type="ECO:0000259" key="8">
    <source>
        <dbReference type="Pfam" id="PF20684"/>
    </source>
</evidence>
<evidence type="ECO:0000256" key="5">
    <source>
        <dbReference type="ARBA" id="ARBA00038359"/>
    </source>
</evidence>
<dbReference type="Pfam" id="PF20684">
    <property type="entry name" value="Fung_rhodopsin"/>
    <property type="match status" value="1"/>
</dbReference>
<comment type="caution">
    <text evidence="9">The sequence shown here is derived from an EMBL/GenBank/DDBJ whole genome shotgun (WGS) entry which is preliminary data.</text>
</comment>
<evidence type="ECO:0000256" key="7">
    <source>
        <dbReference type="SAM" id="Phobius"/>
    </source>
</evidence>
<feature type="transmembrane region" description="Helical" evidence="7">
    <location>
        <begin position="113"/>
        <end position="135"/>
    </location>
</feature>
<feature type="transmembrane region" description="Helical" evidence="7">
    <location>
        <begin position="77"/>
        <end position="101"/>
    </location>
</feature>
<feature type="transmembrane region" description="Helical" evidence="7">
    <location>
        <begin position="165"/>
        <end position="183"/>
    </location>
</feature>
<sequence length="278" mass="30107">MFAYEILYVCAVGTTKLSILCFYLRVFVTPYVRLGAKIGILIVCLGELGMILQPFLMCKPWQALWDKTIKGECGNHHASLIAMGVWAMVSDMGVLALPVPSLWSLHMDRRKKVALIIVFSIGLLATIIAACRVYVLAAVYETGPGADSSGTATWPDFLAVLEPNLNILCISLPMLATLMKLAVGKTTNASSNGEYQRSRTRTFGRGSAADKFRRMGDESIRMDSMITKTECRADARSDSGSETALSPAGDQGGGGNRDTLTDGIRVKRTLQVSVSEAQ</sequence>
<feature type="region of interest" description="Disordered" evidence="6">
    <location>
        <begin position="231"/>
        <end position="265"/>
    </location>
</feature>
<evidence type="ECO:0000256" key="6">
    <source>
        <dbReference type="SAM" id="MobiDB-lite"/>
    </source>
</evidence>
<dbReference type="InterPro" id="IPR052337">
    <property type="entry name" value="SAT4-like"/>
</dbReference>
<comment type="subcellular location">
    <subcellularLocation>
        <location evidence="1">Membrane</location>
        <topology evidence="1">Multi-pass membrane protein</topology>
    </subcellularLocation>
</comment>